<proteinExistence type="predicted"/>
<reference evidence="1" key="1">
    <citation type="submission" date="2014-09" db="EMBL/GenBank/DDBJ databases">
        <authorList>
            <person name="Magalhaes I.L.F."/>
            <person name="Oliveira U."/>
            <person name="Santos F.R."/>
            <person name="Vidigal T.H.D.A."/>
            <person name="Brescovit A.D."/>
            <person name="Santos A.J."/>
        </authorList>
    </citation>
    <scope>NUCLEOTIDE SEQUENCE</scope>
    <source>
        <tissue evidence="1">Shoot tissue taken approximately 20 cm above the soil surface</tissue>
    </source>
</reference>
<dbReference type="EMBL" id="GBRH01263570">
    <property type="protein sequence ID" value="JAD34325.1"/>
    <property type="molecule type" value="Transcribed_RNA"/>
</dbReference>
<evidence type="ECO:0000313" key="1">
    <source>
        <dbReference type="EMBL" id="JAD34325.1"/>
    </source>
</evidence>
<dbReference type="AlphaFoldDB" id="A0A0A8ZC64"/>
<sequence>MLGLQERVMANQPTTRAAQSNTAYMKSIAVAAYPGHLSSRSSISSGTVCRLHAISVVGSALLMFPTDTPAIVAL</sequence>
<name>A0A0A8ZC64_ARUDO</name>
<protein>
    <submittedName>
        <fullName evidence="1">Uncharacterized protein</fullName>
    </submittedName>
</protein>
<accession>A0A0A8ZC64</accession>
<dbReference type="EMBL" id="GBRH01181232">
    <property type="protein sequence ID" value="JAE16664.1"/>
    <property type="molecule type" value="Transcribed_RNA"/>
</dbReference>
<reference evidence="1" key="2">
    <citation type="journal article" date="2015" name="Data Brief">
        <title>Shoot transcriptome of the giant reed, Arundo donax.</title>
        <authorList>
            <person name="Barrero R.A."/>
            <person name="Guerrero F.D."/>
            <person name="Moolhuijzen P."/>
            <person name="Goolsby J.A."/>
            <person name="Tidwell J."/>
            <person name="Bellgard S.E."/>
            <person name="Bellgard M.I."/>
        </authorList>
    </citation>
    <scope>NUCLEOTIDE SEQUENCE</scope>
    <source>
        <tissue evidence="1">Shoot tissue taken approximately 20 cm above the soil surface</tissue>
    </source>
</reference>
<organism evidence="1">
    <name type="scientific">Arundo donax</name>
    <name type="common">Giant reed</name>
    <name type="synonym">Donax arundinaceus</name>
    <dbReference type="NCBI Taxonomy" id="35708"/>
    <lineage>
        <taxon>Eukaryota</taxon>
        <taxon>Viridiplantae</taxon>
        <taxon>Streptophyta</taxon>
        <taxon>Embryophyta</taxon>
        <taxon>Tracheophyta</taxon>
        <taxon>Spermatophyta</taxon>
        <taxon>Magnoliopsida</taxon>
        <taxon>Liliopsida</taxon>
        <taxon>Poales</taxon>
        <taxon>Poaceae</taxon>
        <taxon>PACMAD clade</taxon>
        <taxon>Arundinoideae</taxon>
        <taxon>Arundineae</taxon>
        <taxon>Arundo</taxon>
    </lineage>
</organism>